<dbReference type="AlphaFoldDB" id="A0A7C4U496"/>
<evidence type="ECO:0000313" key="1">
    <source>
        <dbReference type="EMBL" id="HGW60653.1"/>
    </source>
</evidence>
<protein>
    <submittedName>
        <fullName evidence="1">Uncharacterized protein</fullName>
    </submittedName>
</protein>
<proteinExistence type="predicted"/>
<dbReference type="Pfam" id="PF20660">
    <property type="entry name" value="DUF6812"/>
    <property type="match status" value="1"/>
</dbReference>
<dbReference type="EMBL" id="DTHV01000136">
    <property type="protein sequence ID" value="HGW60653.1"/>
    <property type="molecule type" value="Genomic_DNA"/>
</dbReference>
<gene>
    <name evidence="1" type="ORF">ENV82_04415</name>
</gene>
<comment type="caution">
    <text evidence="1">The sequence shown here is derived from an EMBL/GenBank/DDBJ whole genome shotgun (WGS) entry which is preliminary data.</text>
</comment>
<sequence>MAINPNTKKVEAIVLTETFLIRGKIHIPVNMRFSDAINRFQKEIPFLPAVEVEIKLLSSHEEIEKRDFILINKDKIVAIIPLE</sequence>
<accession>A0A7C4U496</accession>
<dbReference type="InterPro" id="IPR049210">
    <property type="entry name" value="DUF6812"/>
</dbReference>
<organism evidence="1">
    <name type="scientific">Caldisericum exile</name>
    <dbReference type="NCBI Taxonomy" id="693075"/>
    <lineage>
        <taxon>Bacteria</taxon>
        <taxon>Pseudomonadati</taxon>
        <taxon>Caldisericota/Cryosericota group</taxon>
        <taxon>Caldisericota</taxon>
        <taxon>Caldisericia</taxon>
        <taxon>Caldisericales</taxon>
        <taxon>Caldisericaceae</taxon>
        <taxon>Caldisericum</taxon>
    </lineage>
</organism>
<name>A0A7C4U496_9BACT</name>
<reference evidence="1" key="1">
    <citation type="journal article" date="2020" name="mSystems">
        <title>Genome- and Community-Level Interaction Insights into Carbon Utilization and Element Cycling Functions of Hydrothermarchaeota in Hydrothermal Sediment.</title>
        <authorList>
            <person name="Zhou Z."/>
            <person name="Liu Y."/>
            <person name="Xu W."/>
            <person name="Pan J."/>
            <person name="Luo Z.H."/>
            <person name="Li M."/>
        </authorList>
    </citation>
    <scope>NUCLEOTIDE SEQUENCE [LARGE SCALE GENOMIC DNA]</scope>
    <source>
        <strain evidence="1">SpSt-794</strain>
    </source>
</reference>